<dbReference type="Proteomes" id="UP000762676">
    <property type="component" value="Unassembled WGS sequence"/>
</dbReference>
<comment type="caution">
    <text evidence="1">The sequence shown here is derived from an EMBL/GenBank/DDBJ whole genome shotgun (WGS) entry which is preliminary data.</text>
</comment>
<sequence length="97" mass="10228">MTAFTIAGNLFASARRGFGSDIPELDAIPATAPPTAMECLPMVSNASGAMVERWRFPNLLRVLILLGPGVAGVFCHHPRVRLAPSPEIGGQDSSLGR</sequence>
<keyword evidence="2" id="KW-1185">Reference proteome</keyword>
<protein>
    <submittedName>
        <fullName evidence="1">Uncharacterized protein</fullName>
    </submittedName>
</protein>
<name>A0AAV4G4G4_9GAST</name>
<organism evidence="1 2">
    <name type="scientific">Elysia marginata</name>
    <dbReference type="NCBI Taxonomy" id="1093978"/>
    <lineage>
        <taxon>Eukaryota</taxon>
        <taxon>Metazoa</taxon>
        <taxon>Spiralia</taxon>
        <taxon>Lophotrochozoa</taxon>
        <taxon>Mollusca</taxon>
        <taxon>Gastropoda</taxon>
        <taxon>Heterobranchia</taxon>
        <taxon>Euthyneura</taxon>
        <taxon>Panpulmonata</taxon>
        <taxon>Sacoglossa</taxon>
        <taxon>Placobranchoidea</taxon>
        <taxon>Plakobranchidae</taxon>
        <taxon>Elysia</taxon>
    </lineage>
</organism>
<accession>A0AAV4G4G4</accession>
<dbReference type="AlphaFoldDB" id="A0AAV4G4G4"/>
<reference evidence="1 2" key="1">
    <citation type="journal article" date="2021" name="Elife">
        <title>Chloroplast acquisition without the gene transfer in kleptoplastic sea slugs, Plakobranchus ocellatus.</title>
        <authorList>
            <person name="Maeda T."/>
            <person name="Takahashi S."/>
            <person name="Yoshida T."/>
            <person name="Shimamura S."/>
            <person name="Takaki Y."/>
            <person name="Nagai Y."/>
            <person name="Toyoda A."/>
            <person name="Suzuki Y."/>
            <person name="Arimoto A."/>
            <person name="Ishii H."/>
            <person name="Satoh N."/>
            <person name="Nishiyama T."/>
            <person name="Hasebe M."/>
            <person name="Maruyama T."/>
            <person name="Minagawa J."/>
            <person name="Obokata J."/>
            <person name="Shigenobu S."/>
        </authorList>
    </citation>
    <scope>NUCLEOTIDE SEQUENCE [LARGE SCALE GENOMIC DNA]</scope>
</reference>
<gene>
    <name evidence="1" type="ORF">ElyMa_005874700</name>
</gene>
<dbReference type="EMBL" id="BMAT01011802">
    <property type="protein sequence ID" value="GFR79430.1"/>
    <property type="molecule type" value="Genomic_DNA"/>
</dbReference>
<proteinExistence type="predicted"/>
<evidence type="ECO:0000313" key="2">
    <source>
        <dbReference type="Proteomes" id="UP000762676"/>
    </source>
</evidence>
<evidence type="ECO:0000313" key="1">
    <source>
        <dbReference type="EMBL" id="GFR79430.1"/>
    </source>
</evidence>